<evidence type="ECO:0000313" key="2">
    <source>
        <dbReference type="EMBL" id="WRO21155.1"/>
    </source>
</evidence>
<protein>
    <submittedName>
        <fullName evidence="2">Sporulation protein YhbH</fullName>
    </submittedName>
</protein>
<dbReference type="InterPro" id="IPR006698">
    <property type="entry name" value="UPF0229"/>
</dbReference>
<feature type="region of interest" description="Disordered" evidence="1">
    <location>
        <begin position="69"/>
        <end position="109"/>
    </location>
</feature>
<organism evidence="2 3">
    <name type="scientific">Metallumcola ferriviriculae</name>
    <dbReference type="NCBI Taxonomy" id="3039180"/>
    <lineage>
        <taxon>Bacteria</taxon>
        <taxon>Bacillati</taxon>
        <taxon>Bacillota</taxon>
        <taxon>Clostridia</taxon>
        <taxon>Neomoorellales</taxon>
        <taxon>Desulfitibacteraceae</taxon>
        <taxon>Metallumcola</taxon>
    </lineage>
</organism>
<dbReference type="InterPro" id="IPR014230">
    <property type="entry name" value="Spore_YhbH"/>
</dbReference>
<dbReference type="Pfam" id="PF04285">
    <property type="entry name" value="DUF444"/>
    <property type="match status" value="2"/>
</dbReference>
<name>A0AAU0ULS7_9FIRM</name>
<dbReference type="KEGG" id="dbc:MFMK1_000951"/>
<dbReference type="PANTHER" id="PTHR30510:SF2">
    <property type="entry name" value="UPF0229 PROTEIN YEAH"/>
    <property type="match status" value="1"/>
</dbReference>
<sequence length="380" mass="43453">MTDNLISRDDWSLHRKGRIDQKRHREKVKDAIKNNLSDLITDEGIIITKGKKVLKVPIRSLEEYHFRYSHEKNKHGGQGNGNSKKGDVLGSDPSGGPSGRGKGAGDQPGVDYYEVEMSVEELSELLFEELELPNMQEKQSKEVETEAYRFTDVRKRGLSGNLDKKRTILENLKRNAMKGEPKIGGITPEDLRYKTWTVHRQYKSNAVVLAMMDTSGSMGNFEKYIARSFFFWMVRFLRTKYESVEIIFIAHHTQAKVVTEEEFFTKGESGGTKCSSAYSLALDLIDKKYPPEEYNLYPFHFSDGDNLPSDNELCYKLVAGLLERCNMFGYGEIVNPYYRSSTLLNTFKSVSADNFKAVTIKDKNEVFSALKAFFSRKDRD</sequence>
<dbReference type="InterPro" id="IPR036465">
    <property type="entry name" value="vWFA_dom_sf"/>
</dbReference>
<dbReference type="PANTHER" id="PTHR30510">
    <property type="entry name" value="UPF0229 PROTEIN YEAH"/>
    <property type="match status" value="1"/>
</dbReference>
<dbReference type="EMBL" id="CP121694">
    <property type="protein sequence ID" value="WRO21155.1"/>
    <property type="molecule type" value="Genomic_DNA"/>
</dbReference>
<dbReference type="NCBIfam" id="TIGR02877">
    <property type="entry name" value="spore_yhbH"/>
    <property type="match status" value="1"/>
</dbReference>
<gene>
    <name evidence="2" type="primary">yhbH</name>
    <name evidence="2" type="ORF">MFMK1_000951</name>
</gene>
<dbReference type="RefSeq" id="WP_366924012.1">
    <property type="nucleotide sequence ID" value="NZ_CP121694.1"/>
</dbReference>
<evidence type="ECO:0000313" key="3">
    <source>
        <dbReference type="Proteomes" id="UP001329915"/>
    </source>
</evidence>
<evidence type="ECO:0000256" key="1">
    <source>
        <dbReference type="SAM" id="MobiDB-lite"/>
    </source>
</evidence>
<dbReference type="AlphaFoldDB" id="A0AAU0ULS7"/>
<keyword evidence="3" id="KW-1185">Reference proteome</keyword>
<proteinExistence type="predicted"/>
<accession>A0AAU0ULS7</accession>
<feature type="compositionally biased region" description="Gly residues" evidence="1">
    <location>
        <begin position="96"/>
        <end position="106"/>
    </location>
</feature>
<reference evidence="2 3" key="1">
    <citation type="submission" date="2023-04" db="EMBL/GenBank/DDBJ databases">
        <authorList>
            <person name="Hsu D."/>
        </authorList>
    </citation>
    <scope>NUCLEOTIDE SEQUENCE [LARGE SCALE GENOMIC DNA]</scope>
    <source>
        <strain evidence="2 3">MK1</strain>
    </source>
</reference>
<dbReference type="Proteomes" id="UP001329915">
    <property type="component" value="Chromosome"/>
</dbReference>
<dbReference type="SUPFAM" id="SSF53300">
    <property type="entry name" value="vWA-like"/>
    <property type="match status" value="1"/>
</dbReference>